<dbReference type="AlphaFoldDB" id="A0A935MUN5"/>
<comment type="caution">
    <text evidence="1">The sequence shown here is derived from an EMBL/GenBank/DDBJ whole genome shotgun (WGS) entry which is preliminary data.</text>
</comment>
<organism evidence="1 2">
    <name type="scientific">Candidatus Dechloromonas phosphorivorans</name>
    <dbReference type="NCBI Taxonomy" id="2899244"/>
    <lineage>
        <taxon>Bacteria</taxon>
        <taxon>Pseudomonadati</taxon>
        <taxon>Pseudomonadota</taxon>
        <taxon>Betaproteobacteria</taxon>
        <taxon>Rhodocyclales</taxon>
        <taxon>Azonexaceae</taxon>
        <taxon>Dechloromonas</taxon>
    </lineage>
</organism>
<proteinExistence type="predicted"/>
<protein>
    <submittedName>
        <fullName evidence="1">Uncharacterized protein</fullName>
    </submittedName>
</protein>
<name>A0A935MUN5_9RHOO</name>
<sequence length="293" mass="32176">MPASLIRLFLIALLLPLFGGCASRGIPQTESTGEQAAARALLQKSAEAHGLAAFRQINDLNVGYAGEWYGLASRVQATLVDPEFRQGSQERILLKEPGTISQRHSGPLGSKQVVRTQNGVQVYYNDVPASNPDVLAAAALVADGYRLFLTGPFYFLDGNLSLETAASEDVEGRSCFTLVAVRRPGHGLSAEDRYQLFIDSENHLLRRVRFTMEGLASTQGAIAEVDFFDHQEIAGVIWPTRFYERLRKPIPNLPVHDWRLNGLDINRGLSESDISGKMFSPKAEAAAKPLPKR</sequence>
<gene>
    <name evidence="1" type="ORF">IPJ38_19000</name>
</gene>
<evidence type="ECO:0000313" key="1">
    <source>
        <dbReference type="EMBL" id="MBK7416869.1"/>
    </source>
</evidence>
<reference evidence="1 2" key="1">
    <citation type="submission" date="2020-10" db="EMBL/GenBank/DDBJ databases">
        <title>Connecting structure to function with the recovery of over 1000 high-quality activated sludge metagenome-assembled genomes encoding full-length rRNA genes using long-read sequencing.</title>
        <authorList>
            <person name="Singleton C.M."/>
            <person name="Petriglieri F."/>
            <person name="Kristensen J.M."/>
            <person name="Kirkegaard R.H."/>
            <person name="Michaelsen T.Y."/>
            <person name="Andersen M.H."/>
            <person name="Karst S.M."/>
            <person name="Dueholm M.S."/>
            <person name="Nielsen P.H."/>
            <person name="Albertsen M."/>
        </authorList>
    </citation>
    <scope>NUCLEOTIDE SEQUENCE [LARGE SCALE GENOMIC DNA]</scope>
    <source>
        <strain evidence="1">EsbW_18-Q3-R4-48_BATAC.463</strain>
    </source>
</reference>
<dbReference type="Proteomes" id="UP000739411">
    <property type="component" value="Unassembled WGS sequence"/>
</dbReference>
<dbReference type="EMBL" id="JADJMS010000047">
    <property type="protein sequence ID" value="MBK7416869.1"/>
    <property type="molecule type" value="Genomic_DNA"/>
</dbReference>
<accession>A0A935MUN5</accession>
<dbReference type="PROSITE" id="PS51257">
    <property type="entry name" value="PROKAR_LIPOPROTEIN"/>
    <property type="match status" value="1"/>
</dbReference>
<evidence type="ECO:0000313" key="2">
    <source>
        <dbReference type="Proteomes" id="UP000739411"/>
    </source>
</evidence>